<dbReference type="EMBL" id="JAGSMN010000411">
    <property type="protein sequence ID" value="MBR7674913.1"/>
    <property type="molecule type" value="Genomic_DNA"/>
</dbReference>
<evidence type="ECO:0000259" key="3">
    <source>
        <dbReference type="PROSITE" id="PS51736"/>
    </source>
</evidence>
<dbReference type="InterPro" id="IPR038109">
    <property type="entry name" value="DNA_bind_recomb_sf"/>
</dbReference>
<dbReference type="InterPro" id="IPR006119">
    <property type="entry name" value="Resolv_N"/>
</dbReference>
<gene>
    <name evidence="5" type="ORF">KDA82_18185</name>
</gene>
<dbReference type="InterPro" id="IPR011109">
    <property type="entry name" value="DNA_bind_recombinase_dom"/>
</dbReference>
<evidence type="ECO:0000313" key="6">
    <source>
        <dbReference type="Proteomes" id="UP000675554"/>
    </source>
</evidence>
<dbReference type="InterPro" id="IPR050639">
    <property type="entry name" value="SSR_resolvase"/>
</dbReference>
<dbReference type="InterPro" id="IPR036162">
    <property type="entry name" value="Resolvase-like_N_sf"/>
</dbReference>
<proteinExistence type="predicted"/>
<dbReference type="SUPFAM" id="SSF53041">
    <property type="entry name" value="Resolvase-like"/>
    <property type="match status" value="1"/>
</dbReference>
<evidence type="ECO:0000256" key="1">
    <source>
        <dbReference type="SAM" id="Coils"/>
    </source>
</evidence>
<feature type="domain" description="Resolvase/invertase-type recombinase catalytic" evidence="3">
    <location>
        <begin position="1"/>
        <end position="147"/>
    </location>
</feature>
<organism evidence="5 6">
    <name type="scientific">Streptomyces daliensis</name>
    <dbReference type="NCBI Taxonomy" id="299421"/>
    <lineage>
        <taxon>Bacteria</taxon>
        <taxon>Bacillati</taxon>
        <taxon>Actinomycetota</taxon>
        <taxon>Actinomycetes</taxon>
        <taxon>Kitasatosporales</taxon>
        <taxon>Streptomycetaceae</taxon>
        <taxon>Streptomyces</taxon>
    </lineage>
</organism>
<sequence>MSEDGSRDSRSVGSQHADNAEGCEEHGIALGVPYTDNGISASRFSTKSRDDFVRLVADLENDMFGAEVLVLWENSRGSRKVSEWALLIELLEAKGVRVFVTCDNRLYDPAVPADRKILQSAAIDSEQESYKTSMRNRRTAKREAQKGRPYGRAPQGYMPVYDPQTGDLVNWVENPDESHVPKQLFTRLRKGHSLRSIAKDFEKRGYRTRTGKPFSEQHLRDMALRPTYGGYRGHSPKSRGNSFKAKHQQVELVKATWDGLVDEETFWAVRRMLLAPERRTTRTGRAKYELTGTIKCGVCSGKTSIKTEGYQCDEKGCVHLSKAKVDKYLIGTADEPGVILAYLSSDQVYQDFAASPQDEVRVTQIRADLARLRAEKAETEGAEPETLAEARMFARTVANLEKKITKLEAEERALTMPSVLSDLIQPGADVAARWAQAPVSARRQVARLLLCPEVLGEVVIVPGRNLSVAERLQRRRSQPDMTQAA</sequence>
<dbReference type="PANTHER" id="PTHR30461">
    <property type="entry name" value="DNA-INVERTASE FROM LAMBDOID PROPHAGE"/>
    <property type="match status" value="1"/>
</dbReference>
<keyword evidence="1" id="KW-0175">Coiled coil</keyword>
<name>A0A8T4IWF5_9ACTN</name>
<evidence type="ECO:0000259" key="4">
    <source>
        <dbReference type="PROSITE" id="PS51737"/>
    </source>
</evidence>
<dbReference type="Pfam" id="PF07508">
    <property type="entry name" value="Recombinase"/>
    <property type="match status" value="1"/>
</dbReference>
<feature type="region of interest" description="Disordered" evidence="2">
    <location>
        <begin position="128"/>
        <end position="159"/>
    </location>
</feature>
<dbReference type="PROSITE" id="PS51737">
    <property type="entry name" value="RECOMBINASE_DNA_BIND"/>
    <property type="match status" value="1"/>
</dbReference>
<comment type="caution">
    <text evidence="5">The sequence shown here is derived from an EMBL/GenBank/DDBJ whole genome shotgun (WGS) entry which is preliminary data.</text>
</comment>
<evidence type="ECO:0000256" key="2">
    <source>
        <dbReference type="SAM" id="MobiDB-lite"/>
    </source>
</evidence>
<dbReference type="Pfam" id="PF00239">
    <property type="entry name" value="Resolvase"/>
    <property type="match status" value="1"/>
</dbReference>
<dbReference type="PANTHER" id="PTHR30461:SF23">
    <property type="entry name" value="DNA RECOMBINASE-RELATED"/>
    <property type="match status" value="1"/>
</dbReference>
<dbReference type="CDD" id="cd00338">
    <property type="entry name" value="Ser_Recombinase"/>
    <property type="match status" value="1"/>
</dbReference>
<feature type="coiled-coil region" evidence="1">
    <location>
        <begin position="362"/>
        <end position="410"/>
    </location>
</feature>
<dbReference type="GO" id="GO:0003677">
    <property type="term" value="F:DNA binding"/>
    <property type="evidence" value="ECO:0007669"/>
    <property type="project" value="InterPro"/>
</dbReference>
<dbReference type="Gene3D" id="3.90.1750.20">
    <property type="entry name" value="Putative Large Serine Recombinase, Chain B, Domain 2"/>
    <property type="match status" value="1"/>
</dbReference>
<dbReference type="SMART" id="SM00857">
    <property type="entry name" value="Resolvase"/>
    <property type="match status" value="1"/>
</dbReference>
<evidence type="ECO:0000313" key="5">
    <source>
        <dbReference type="EMBL" id="MBR7674913.1"/>
    </source>
</evidence>
<protein>
    <submittedName>
        <fullName evidence="5">Recombinase family protein</fullName>
    </submittedName>
</protein>
<dbReference type="GO" id="GO:0000150">
    <property type="term" value="F:DNA strand exchange activity"/>
    <property type="evidence" value="ECO:0007669"/>
    <property type="project" value="InterPro"/>
</dbReference>
<dbReference type="PROSITE" id="PS51736">
    <property type="entry name" value="RECOMBINASES_3"/>
    <property type="match status" value="1"/>
</dbReference>
<reference evidence="5" key="1">
    <citation type="submission" date="2021-04" db="EMBL/GenBank/DDBJ databases">
        <title>Sequencing of actinobacteria type strains.</title>
        <authorList>
            <person name="Nguyen G.-S."/>
            <person name="Wentzel A."/>
        </authorList>
    </citation>
    <scope>NUCLEOTIDE SEQUENCE</scope>
    <source>
        <strain evidence="5">DSM 42095</strain>
    </source>
</reference>
<accession>A0A8T4IWF5</accession>
<feature type="domain" description="Recombinase" evidence="4">
    <location>
        <begin position="154"/>
        <end position="279"/>
    </location>
</feature>
<dbReference type="AlphaFoldDB" id="A0A8T4IWF5"/>
<dbReference type="Gene3D" id="3.40.50.1390">
    <property type="entry name" value="Resolvase, N-terminal catalytic domain"/>
    <property type="match status" value="1"/>
</dbReference>
<keyword evidence="6" id="KW-1185">Reference proteome</keyword>
<dbReference type="Proteomes" id="UP000675554">
    <property type="component" value="Unassembled WGS sequence"/>
</dbReference>